<sequence>MASLKPEKPVAGAQPPPQVKKEPSKPATGSTATPKAPASKQAPKKPEARLREPKKKAAGAK</sequence>
<comment type="caution">
    <text evidence="2">The sequence shown here is derived from an EMBL/GenBank/DDBJ whole genome shotgun (WGS) entry which is preliminary data.</text>
</comment>
<dbReference type="Proteomes" id="UP000811609">
    <property type="component" value="Chromosome 5"/>
</dbReference>
<protein>
    <submittedName>
        <fullName evidence="2">Uncharacterized protein</fullName>
    </submittedName>
</protein>
<dbReference type="AlphaFoldDB" id="A0A8T1QIM8"/>
<evidence type="ECO:0000256" key="1">
    <source>
        <dbReference type="SAM" id="MobiDB-lite"/>
    </source>
</evidence>
<accession>A0A8T1QIM8</accession>
<dbReference type="PANTHER" id="PTHR35831:SF2">
    <property type="entry name" value="OS01G0642200 PROTEIN"/>
    <property type="match status" value="1"/>
</dbReference>
<proteinExistence type="predicted"/>
<dbReference type="PANTHER" id="PTHR35831">
    <property type="entry name" value="OS01G0642200 PROTEIN"/>
    <property type="match status" value="1"/>
</dbReference>
<evidence type="ECO:0000313" key="2">
    <source>
        <dbReference type="EMBL" id="KAG6654012.1"/>
    </source>
</evidence>
<gene>
    <name evidence="2" type="ORF">CIPAW_05G116500</name>
</gene>
<organism evidence="2 3">
    <name type="scientific">Carya illinoinensis</name>
    <name type="common">Pecan</name>
    <dbReference type="NCBI Taxonomy" id="32201"/>
    <lineage>
        <taxon>Eukaryota</taxon>
        <taxon>Viridiplantae</taxon>
        <taxon>Streptophyta</taxon>
        <taxon>Embryophyta</taxon>
        <taxon>Tracheophyta</taxon>
        <taxon>Spermatophyta</taxon>
        <taxon>Magnoliopsida</taxon>
        <taxon>eudicotyledons</taxon>
        <taxon>Gunneridae</taxon>
        <taxon>Pentapetalae</taxon>
        <taxon>rosids</taxon>
        <taxon>fabids</taxon>
        <taxon>Fagales</taxon>
        <taxon>Juglandaceae</taxon>
        <taxon>Carya</taxon>
    </lineage>
</organism>
<dbReference type="EMBL" id="CM031813">
    <property type="protein sequence ID" value="KAG6654012.1"/>
    <property type="molecule type" value="Genomic_DNA"/>
</dbReference>
<evidence type="ECO:0000313" key="3">
    <source>
        <dbReference type="Proteomes" id="UP000811609"/>
    </source>
</evidence>
<reference evidence="2" key="1">
    <citation type="submission" date="2020-12" db="EMBL/GenBank/DDBJ databases">
        <title>WGS assembly of Carya illinoinensis cv. Pawnee.</title>
        <authorList>
            <person name="Platts A."/>
            <person name="Shu S."/>
            <person name="Wright S."/>
            <person name="Barry K."/>
            <person name="Edger P."/>
            <person name="Pires J.C."/>
            <person name="Schmutz J."/>
        </authorList>
    </citation>
    <scope>NUCLEOTIDE SEQUENCE</scope>
    <source>
        <tissue evidence="2">Leaf</tissue>
    </source>
</reference>
<feature type="compositionally biased region" description="Low complexity" evidence="1">
    <location>
        <begin position="32"/>
        <end position="41"/>
    </location>
</feature>
<keyword evidence="3" id="KW-1185">Reference proteome</keyword>
<name>A0A8T1QIM8_CARIL</name>
<feature type="compositionally biased region" description="Basic residues" evidence="1">
    <location>
        <begin position="52"/>
        <end position="61"/>
    </location>
</feature>
<feature type="region of interest" description="Disordered" evidence="1">
    <location>
        <begin position="1"/>
        <end position="61"/>
    </location>
</feature>